<organism evidence="2 3">
    <name type="scientific">Camelina sativa</name>
    <name type="common">False flax</name>
    <name type="synonym">Myagrum sativum</name>
    <dbReference type="NCBI Taxonomy" id="90675"/>
    <lineage>
        <taxon>Eukaryota</taxon>
        <taxon>Viridiplantae</taxon>
        <taxon>Streptophyta</taxon>
        <taxon>Embryophyta</taxon>
        <taxon>Tracheophyta</taxon>
        <taxon>Spermatophyta</taxon>
        <taxon>Magnoliopsida</taxon>
        <taxon>eudicotyledons</taxon>
        <taxon>Gunneridae</taxon>
        <taxon>Pentapetalae</taxon>
        <taxon>rosids</taxon>
        <taxon>malvids</taxon>
        <taxon>Brassicales</taxon>
        <taxon>Brassicaceae</taxon>
        <taxon>Camelineae</taxon>
        <taxon>Camelina</taxon>
    </lineage>
</organism>
<dbReference type="InterPro" id="IPR000477">
    <property type="entry name" value="RT_dom"/>
</dbReference>
<feature type="domain" description="Reverse transcriptase" evidence="1">
    <location>
        <begin position="34"/>
        <end position="285"/>
    </location>
</feature>
<gene>
    <name evidence="3" type="primary">LOC104710497</name>
</gene>
<name>A0ABM0TEZ1_CAMSA</name>
<protein>
    <submittedName>
        <fullName evidence="3">Uncharacterized protein LOC104710497</fullName>
    </submittedName>
</protein>
<dbReference type="SUPFAM" id="SSF56672">
    <property type="entry name" value="DNA/RNA polymerases"/>
    <property type="match status" value="1"/>
</dbReference>
<evidence type="ECO:0000313" key="2">
    <source>
        <dbReference type="Proteomes" id="UP000694864"/>
    </source>
</evidence>
<dbReference type="CDD" id="cd01650">
    <property type="entry name" value="RT_nLTR_like"/>
    <property type="match status" value="1"/>
</dbReference>
<evidence type="ECO:0000313" key="3">
    <source>
        <dbReference type="RefSeq" id="XP_010425414.1"/>
    </source>
</evidence>
<proteinExistence type="predicted"/>
<dbReference type="PANTHER" id="PTHR33116:SF78">
    <property type="entry name" value="OS12G0587133 PROTEIN"/>
    <property type="match status" value="1"/>
</dbReference>
<dbReference type="Pfam" id="PF00078">
    <property type="entry name" value="RVT_1"/>
    <property type="match status" value="1"/>
</dbReference>
<dbReference type="InterPro" id="IPR026960">
    <property type="entry name" value="RVT-Znf"/>
</dbReference>
<dbReference type="RefSeq" id="XP_010425414.1">
    <property type="nucleotide sequence ID" value="XM_010427112.1"/>
</dbReference>
<dbReference type="PROSITE" id="PS50878">
    <property type="entry name" value="RT_POL"/>
    <property type="match status" value="1"/>
</dbReference>
<keyword evidence="2" id="KW-1185">Reference proteome</keyword>
<reference evidence="3" key="2">
    <citation type="submission" date="2025-08" db="UniProtKB">
        <authorList>
            <consortium name="RefSeq"/>
        </authorList>
    </citation>
    <scope>IDENTIFICATION</scope>
    <source>
        <tissue evidence="3">Leaf</tissue>
    </source>
</reference>
<reference evidence="2" key="1">
    <citation type="journal article" date="2014" name="Nat. Commun.">
        <title>The emerging biofuel crop Camelina sativa retains a highly undifferentiated hexaploid genome structure.</title>
        <authorList>
            <person name="Kagale S."/>
            <person name="Koh C."/>
            <person name="Nixon J."/>
            <person name="Bollina V."/>
            <person name="Clarke W.E."/>
            <person name="Tuteja R."/>
            <person name="Spillane C."/>
            <person name="Robinson S.J."/>
            <person name="Links M.G."/>
            <person name="Clarke C."/>
            <person name="Higgins E.E."/>
            <person name="Huebert T."/>
            <person name="Sharpe A.G."/>
            <person name="Parkin I.A."/>
        </authorList>
    </citation>
    <scope>NUCLEOTIDE SEQUENCE [LARGE SCALE GENOMIC DNA]</scope>
    <source>
        <strain evidence="2">cv. DH55</strain>
    </source>
</reference>
<dbReference type="Pfam" id="PF13966">
    <property type="entry name" value="zf-RVT"/>
    <property type="match status" value="1"/>
</dbReference>
<dbReference type="GeneID" id="104710497"/>
<dbReference type="PANTHER" id="PTHR33116">
    <property type="entry name" value="REVERSE TRANSCRIPTASE ZINC-BINDING DOMAIN-CONTAINING PROTEIN-RELATED-RELATED"/>
    <property type="match status" value="1"/>
</dbReference>
<sequence>MPKDKSPGSDGYTVEFLKETWSVLKNDFVASVQSFFKFGFLSKGVNTTILALIPKKKEVKEMKDYRPISCCNVTYRVISKLLANRLKRLLPAFISPNQSAFVKDRLLMENVLLASEVVANYHKDTVSPRTAIKIDISKVNGELSGLFCSERGLRQGCSLSPYLFVICMQVLSALLDKAAKERRIGYHPRCKNICLTHLCFADDLLVFTDGAKTSIEDYTPLLERIRDKFTSWTGRYLSFAGRLQLIGSVIHSLTNFWMSAFRLPKACINEIDSLCSAFLWSGPALNTKKAKVSWADVCLPKEEGGLGLRSLSETNTVSCLKLIWRMLEPNSLWVDLLRTYLLKKGSFWALKDNPSSGSWMWQKLLKYRASAVDFVRYEVKNGEHISFWHDNWSPMGCLFNIAGPRGSIDMGIGLHATVAEALTHRQRHHRVDYLNKMETALTTVRNRGLLDIEDVVLWRGKGDQFKTKFSSKETWDHIRISRQWKTWVAGVWFSQATPKFSFMVWLATLNRLTTGDRMLCWNSRVDASCSFCSMPQEN</sequence>
<dbReference type="InterPro" id="IPR043502">
    <property type="entry name" value="DNA/RNA_pol_sf"/>
</dbReference>
<accession>A0ABM0TEZ1</accession>
<dbReference type="Proteomes" id="UP000694864">
    <property type="component" value="Chromosome 1"/>
</dbReference>
<evidence type="ECO:0000259" key="1">
    <source>
        <dbReference type="PROSITE" id="PS50878"/>
    </source>
</evidence>